<organism evidence="1 2">
    <name type="scientific">Lecanicillium saksenae</name>
    <dbReference type="NCBI Taxonomy" id="468837"/>
    <lineage>
        <taxon>Eukaryota</taxon>
        <taxon>Fungi</taxon>
        <taxon>Dikarya</taxon>
        <taxon>Ascomycota</taxon>
        <taxon>Pezizomycotina</taxon>
        <taxon>Sordariomycetes</taxon>
        <taxon>Hypocreomycetidae</taxon>
        <taxon>Hypocreales</taxon>
        <taxon>Cordycipitaceae</taxon>
        <taxon>Lecanicillium</taxon>
    </lineage>
</organism>
<dbReference type="EMBL" id="JANAKD010000025">
    <property type="protein sequence ID" value="KAJ3499001.1"/>
    <property type="molecule type" value="Genomic_DNA"/>
</dbReference>
<dbReference type="Proteomes" id="UP001148737">
    <property type="component" value="Unassembled WGS sequence"/>
</dbReference>
<gene>
    <name evidence="1" type="ORF">NLG97_g685</name>
</gene>
<evidence type="ECO:0000313" key="1">
    <source>
        <dbReference type="EMBL" id="KAJ3499001.1"/>
    </source>
</evidence>
<reference evidence="1" key="1">
    <citation type="submission" date="2022-07" db="EMBL/GenBank/DDBJ databases">
        <title>Genome Sequence of Lecanicillium saksenae.</title>
        <authorList>
            <person name="Buettner E."/>
        </authorList>
    </citation>
    <scope>NUCLEOTIDE SEQUENCE</scope>
    <source>
        <strain evidence="1">VT-O1</strain>
    </source>
</reference>
<comment type="caution">
    <text evidence="1">The sequence shown here is derived from an EMBL/GenBank/DDBJ whole genome shotgun (WGS) entry which is preliminary data.</text>
</comment>
<accession>A0ACC1R5U0</accession>
<keyword evidence="2" id="KW-1185">Reference proteome</keyword>
<protein>
    <submittedName>
        <fullName evidence="1">Uncharacterized protein</fullName>
    </submittedName>
</protein>
<evidence type="ECO:0000313" key="2">
    <source>
        <dbReference type="Proteomes" id="UP001148737"/>
    </source>
</evidence>
<sequence>MPSDKQGESYQQNQASQAKQEDTRATTSYQLPSRPKNTTTPATMPKNSGGSMAHGSLALRQPSAQYQASTTPRHNRQTSQGDAADLFAVGAWADAQMGGADLDDDFDQHLRSTSDKQSPRR</sequence>
<proteinExistence type="predicted"/>
<name>A0ACC1R5U0_9HYPO</name>